<accession>A0A438W4L7</accession>
<name>A0A438W4L7_HELPX</name>
<sequence>INTQGVLEKCFYNVKAKGHAQKVLESL</sequence>
<evidence type="ECO:0000313" key="1">
    <source>
        <dbReference type="EMBL" id="RVZ19305.1"/>
    </source>
</evidence>
<dbReference type="EMBL" id="RJGP01001320">
    <property type="protein sequence ID" value="RVZ19305.1"/>
    <property type="molecule type" value="Genomic_DNA"/>
</dbReference>
<reference evidence="1 3" key="1">
    <citation type="submission" date="2018-11" db="EMBL/GenBank/DDBJ databases">
        <title>Genetic determinants and prediction of antibiotic resistance phenotypes in Helicobacter pylori.</title>
        <authorList>
            <person name="Wagner K."/>
        </authorList>
    </citation>
    <scope>NUCLEOTIDE SEQUENCE [LARGE SCALE GENOMIC DNA]</scope>
    <source>
        <strain evidence="1 3">ZH70</strain>
    </source>
</reference>
<dbReference type="Proteomes" id="UP000289022">
    <property type="component" value="Unassembled WGS sequence"/>
</dbReference>
<dbReference type="AlphaFoldDB" id="A0A438W4L7"/>
<evidence type="ECO:0000313" key="2">
    <source>
        <dbReference type="EMBL" id="RVZ19315.1"/>
    </source>
</evidence>
<protein>
    <submittedName>
        <fullName evidence="1">Peroxiredoxin</fullName>
    </submittedName>
</protein>
<proteinExistence type="predicted"/>
<comment type="caution">
    <text evidence="1">The sequence shown here is derived from an EMBL/GenBank/DDBJ whole genome shotgun (WGS) entry which is preliminary data.</text>
</comment>
<organism evidence="1 3">
    <name type="scientific">Helicobacter pylori</name>
    <name type="common">Campylobacter pylori</name>
    <dbReference type="NCBI Taxonomy" id="210"/>
    <lineage>
        <taxon>Bacteria</taxon>
        <taxon>Pseudomonadati</taxon>
        <taxon>Campylobacterota</taxon>
        <taxon>Epsilonproteobacteria</taxon>
        <taxon>Campylobacterales</taxon>
        <taxon>Helicobacteraceae</taxon>
        <taxon>Helicobacter</taxon>
    </lineage>
</organism>
<feature type="non-terminal residue" evidence="1">
    <location>
        <position position="1"/>
    </location>
</feature>
<dbReference type="EMBL" id="RJGP01001319">
    <property type="protein sequence ID" value="RVZ19315.1"/>
    <property type="molecule type" value="Genomic_DNA"/>
</dbReference>
<gene>
    <name evidence="2" type="ORF">EC518_13490</name>
    <name evidence="1" type="ORF">EC518_13495</name>
</gene>
<evidence type="ECO:0000313" key="3">
    <source>
        <dbReference type="Proteomes" id="UP000289022"/>
    </source>
</evidence>